<feature type="transmembrane region" description="Helical" evidence="5">
    <location>
        <begin position="700"/>
        <end position="721"/>
    </location>
</feature>
<proteinExistence type="predicted"/>
<dbReference type="GO" id="GO:0016020">
    <property type="term" value="C:membrane"/>
    <property type="evidence" value="ECO:0007669"/>
    <property type="project" value="UniProtKB-SubCell"/>
</dbReference>
<evidence type="ECO:0008006" key="8">
    <source>
        <dbReference type="Google" id="ProtNLM"/>
    </source>
</evidence>
<feature type="transmembrane region" description="Helical" evidence="5">
    <location>
        <begin position="814"/>
        <end position="835"/>
    </location>
</feature>
<dbReference type="InterPro" id="IPR005828">
    <property type="entry name" value="MFS_sugar_transport-like"/>
</dbReference>
<feature type="transmembrane region" description="Helical" evidence="5">
    <location>
        <begin position="361"/>
        <end position="378"/>
    </location>
</feature>
<feature type="transmembrane region" description="Helical" evidence="5">
    <location>
        <begin position="581"/>
        <end position="599"/>
    </location>
</feature>
<keyword evidence="2 5" id="KW-0812">Transmembrane</keyword>
<keyword evidence="4 5" id="KW-0472">Membrane</keyword>
<dbReference type="PANTHER" id="PTHR24064">
    <property type="entry name" value="SOLUTE CARRIER FAMILY 22 MEMBER"/>
    <property type="match status" value="1"/>
</dbReference>
<feature type="transmembrane region" description="Helical" evidence="5">
    <location>
        <begin position="730"/>
        <end position="748"/>
    </location>
</feature>
<dbReference type="InterPro" id="IPR036259">
    <property type="entry name" value="MFS_trans_sf"/>
</dbReference>
<dbReference type="AlphaFoldDB" id="A0A5E4QJA6"/>
<evidence type="ECO:0000256" key="3">
    <source>
        <dbReference type="ARBA" id="ARBA00022989"/>
    </source>
</evidence>
<reference evidence="6 7" key="1">
    <citation type="submission" date="2017-07" db="EMBL/GenBank/DDBJ databases">
        <authorList>
            <person name="Talla V."/>
            <person name="Backstrom N."/>
        </authorList>
    </citation>
    <scope>NUCLEOTIDE SEQUENCE [LARGE SCALE GENOMIC DNA]</scope>
</reference>
<feature type="transmembrane region" description="Helical" evidence="5">
    <location>
        <begin position="272"/>
        <end position="293"/>
    </location>
</feature>
<feature type="transmembrane region" description="Helical" evidence="5">
    <location>
        <begin position="754"/>
        <end position="776"/>
    </location>
</feature>
<evidence type="ECO:0000256" key="4">
    <source>
        <dbReference type="ARBA" id="ARBA00023136"/>
    </source>
</evidence>
<evidence type="ECO:0000313" key="6">
    <source>
        <dbReference type="EMBL" id="VVC98370.1"/>
    </source>
</evidence>
<feature type="transmembrane region" description="Helical" evidence="5">
    <location>
        <begin position="123"/>
        <end position="147"/>
    </location>
</feature>
<feature type="transmembrane region" description="Helical" evidence="5">
    <location>
        <begin position="153"/>
        <end position="171"/>
    </location>
</feature>
<feature type="transmembrane region" description="Helical" evidence="5">
    <location>
        <begin position="325"/>
        <end position="349"/>
    </location>
</feature>
<comment type="subcellular location">
    <subcellularLocation>
        <location evidence="1">Membrane</location>
        <topology evidence="1">Multi-pass membrane protein</topology>
    </subcellularLocation>
</comment>
<feature type="transmembrane region" description="Helical" evidence="5">
    <location>
        <begin position="555"/>
        <end position="575"/>
    </location>
</feature>
<evidence type="ECO:0000256" key="2">
    <source>
        <dbReference type="ARBA" id="ARBA00022692"/>
    </source>
</evidence>
<dbReference type="SUPFAM" id="SSF103473">
    <property type="entry name" value="MFS general substrate transporter"/>
    <property type="match status" value="2"/>
</dbReference>
<name>A0A5E4QJA6_9NEOP</name>
<feature type="transmembrane region" description="Helical" evidence="5">
    <location>
        <begin position="496"/>
        <end position="513"/>
    </location>
</feature>
<keyword evidence="3 5" id="KW-1133">Transmembrane helix</keyword>
<feature type="transmembrane region" description="Helical" evidence="5">
    <location>
        <begin position="519"/>
        <end position="543"/>
    </location>
</feature>
<dbReference type="Proteomes" id="UP000324832">
    <property type="component" value="Unassembled WGS sequence"/>
</dbReference>
<evidence type="ECO:0000256" key="5">
    <source>
        <dbReference type="SAM" id="Phobius"/>
    </source>
</evidence>
<protein>
    <recommendedName>
        <fullName evidence="8">Major facilitator superfamily (MFS) profile domain-containing protein</fullName>
    </recommendedName>
</protein>
<dbReference type="GO" id="GO:0022857">
    <property type="term" value="F:transmembrane transporter activity"/>
    <property type="evidence" value="ECO:0007669"/>
    <property type="project" value="InterPro"/>
</dbReference>
<organism evidence="6 7">
    <name type="scientific">Leptidea sinapis</name>
    <dbReference type="NCBI Taxonomy" id="189913"/>
    <lineage>
        <taxon>Eukaryota</taxon>
        <taxon>Metazoa</taxon>
        <taxon>Ecdysozoa</taxon>
        <taxon>Arthropoda</taxon>
        <taxon>Hexapoda</taxon>
        <taxon>Insecta</taxon>
        <taxon>Pterygota</taxon>
        <taxon>Neoptera</taxon>
        <taxon>Endopterygota</taxon>
        <taxon>Lepidoptera</taxon>
        <taxon>Glossata</taxon>
        <taxon>Ditrysia</taxon>
        <taxon>Papilionoidea</taxon>
        <taxon>Pieridae</taxon>
        <taxon>Dismorphiinae</taxon>
        <taxon>Leptidea</taxon>
    </lineage>
</organism>
<feature type="transmembrane region" description="Helical" evidence="5">
    <location>
        <begin position="300"/>
        <end position="319"/>
    </location>
</feature>
<sequence>MVGFISSFISHIKFFDCYGFIFSYNFCISSMSSIFVCRVDECEENIPEYTALWWPATSTDRCLKPISNRTIPLPYCTNASFTNSHELCTEWIYESRDTIIAELDLACQPIKTVIEIGGKSKRVLSGVLFACSCYIGEILYALTAMFVPNWKTLILITYSPSILFLSYFFMLKETLRWLIVNEKIDDAKETVKSIIKMNKLEMNINVVDKMDLKSLKELIDVESYEQKEGLGKAFNSREIIKRFLVASCCRFTVCFVYYGLTVNSVTLPGNKYVNFLLTSLMSFPGDILCLILMNRFGRKMPLIFSFALCAVACLCFGFIPSYNSWLKLTFFLLSKILITICYTGLVIYVMELFPTSVRGSMLGLSVVLGSVGTILAPLTPALIIQYIFICLPIVFVSMNMVNYVFVAGDIGYRCYIPECDDVNPEYKVPWWPSDVIHDKCSAPKYTGYDGNSCTNESFSRNETEMCTKWVYESNNTIIGELNLACQPWKINSIGMIHNLGLAISMIIAGWFSDKFGRKPVLIVCSVCCVLGNLKTFATSYSMYATCEFLESVFSGGAYTAGNVLKAVLACLGMIVAYWKNLLYMLCTPCIVFLSYIFLIKESPRWQVLNGKITDAKKTMIIMSKLNNIDFSMEDMKNISDDNLKNILVGDVKESSEGYIDVIKCKEIMKNLAVAFFCRFSVSFIYYGLIVNSVLLPGNKYTNFLLAACMSFPGELISMYFMNKIGRKKPLTVGFIICGAACVGCGYVPDGYTGIKITLFLIGKLVVAACYTGLVTYTMELFPTSVRGSLIGICTLASCTGTTAAPLSLMMSSNSMTLTSVCFGCTAAISSFILIFTPETKDMPLIDTIAELRSAHNLKNQYGKDNPVCDSVISND</sequence>
<feature type="transmembrane region" description="Helical" evidence="5">
    <location>
        <begin position="671"/>
        <end position="694"/>
    </location>
</feature>
<feature type="transmembrane region" description="Helical" evidence="5">
    <location>
        <begin position="788"/>
        <end position="808"/>
    </location>
</feature>
<feature type="transmembrane region" description="Helical" evidence="5">
    <location>
        <begin position="384"/>
        <end position="406"/>
    </location>
</feature>
<dbReference type="EMBL" id="FZQP02003512">
    <property type="protein sequence ID" value="VVC98370.1"/>
    <property type="molecule type" value="Genomic_DNA"/>
</dbReference>
<dbReference type="Pfam" id="PF00083">
    <property type="entry name" value="Sugar_tr"/>
    <property type="match status" value="3"/>
</dbReference>
<keyword evidence="7" id="KW-1185">Reference proteome</keyword>
<gene>
    <name evidence="6" type="ORF">LSINAPIS_LOCUS9458</name>
</gene>
<evidence type="ECO:0000256" key="1">
    <source>
        <dbReference type="ARBA" id="ARBA00004141"/>
    </source>
</evidence>
<evidence type="ECO:0000313" key="7">
    <source>
        <dbReference type="Proteomes" id="UP000324832"/>
    </source>
</evidence>
<dbReference type="Gene3D" id="1.20.1250.20">
    <property type="entry name" value="MFS general substrate transporter like domains"/>
    <property type="match status" value="2"/>
</dbReference>
<feature type="transmembrane region" description="Helical" evidence="5">
    <location>
        <begin position="243"/>
        <end position="260"/>
    </location>
</feature>
<accession>A0A5E4QJA6</accession>